<dbReference type="EMBL" id="CP002453">
    <property type="protein sequence ID" value="ADV48625.1"/>
    <property type="molecule type" value="Genomic_DNA"/>
</dbReference>
<dbReference type="InterPro" id="IPR029074">
    <property type="entry name" value="Imm49"/>
</dbReference>
<sequence length="287" mass="33213">MEESDRYLNKYINALENTTFEVFENDVTKKSLNGYAFSLIRELSKYTTCPNQDRALQTKALHYFKILAKAFYHLAYSVGAEVTVQFRDKPVQHIGVAYKSNMGFADWLNTYSIFRVLRDQAGLNVLEGITDSAMDRAETSWDTLDKNMLHFLSSLHTNPKTREKLLIDAIKSTHPDSGDYLQEGFAIEFVTYLYEPLLFVYEALLRNNEEDFNAQLIEALTRHKTYYDTQKNKRCNDSNGWISWRLLGAAALAYDKGIKINVKSDYIPEWLYKGEFDTATLPKYMVS</sequence>
<evidence type="ECO:0000313" key="1">
    <source>
        <dbReference type="EMBL" id="ADV48625.1"/>
    </source>
</evidence>
<dbReference type="HOGENOM" id="CLU_968723_0_0_10"/>
<dbReference type="STRING" id="688270.Celal_1311"/>
<dbReference type="KEGG" id="cao:Celal_1311"/>
<protein>
    <submittedName>
        <fullName evidence="1">Uncharacterized protein</fullName>
    </submittedName>
</protein>
<dbReference type="eggNOG" id="ENOG5031NWD">
    <property type="taxonomic scope" value="Bacteria"/>
</dbReference>
<keyword evidence="2" id="KW-1185">Reference proteome</keyword>
<organism evidence="1 2">
    <name type="scientific">Cellulophaga algicola (strain DSM 14237 / IC166 / ACAM 630)</name>
    <dbReference type="NCBI Taxonomy" id="688270"/>
    <lineage>
        <taxon>Bacteria</taxon>
        <taxon>Pseudomonadati</taxon>
        <taxon>Bacteroidota</taxon>
        <taxon>Flavobacteriia</taxon>
        <taxon>Flavobacteriales</taxon>
        <taxon>Flavobacteriaceae</taxon>
        <taxon>Cellulophaga</taxon>
    </lineage>
</organism>
<dbReference type="Pfam" id="PF15575">
    <property type="entry name" value="Imm49"/>
    <property type="match status" value="1"/>
</dbReference>
<proteinExistence type="predicted"/>
<name>E6X827_CELAD</name>
<reference evidence="1 2" key="1">
    <citation type="journal article" date="2010" name="Stand. Genomic Sci.">
        <title>Complete genome sequence of Cellulophaga algicola type strain (IC166).</title>
        <authorList>
            <person name="Abt B."/>
            <person name="Lu M."/>
            <person name="Misra M."/>
            <person name="Han C."/>
            <person name="Nolan M."/>
            <person name="Lucas S."/>
            <person name="Hammon N."/>
            <person name="Deshpande S."/>
            <person name="Cheng J.F."/>
            <person name="Tapia R."/>
            <person name="Goodwin L."/>
            <person name="Pitluck S."/>
            <person name="Liolios K."/>
            <person name="Pagani I."/>
            <person name="Ivanova N."/>
            <person name="Mavromatis K."/>
            <person name="Ovchinikova G."/>
            <person name="Pati A."/>
            <person name="Chen A."/>
            <person name="Palaniappan K."/>
            <person name="Land M."/>
            <person name="Hauser L."/>
            <person name="Chang Y.J."/>
            <person name="Jeffries C.D."/>
            <person name="Detter J.C."/>
            <person name="Brambilla E."/>
            <person name="Rohde M."/>
            <person name="Tindall B.J."/>
            <person name="Goker M."/>
            <person name="Woyke T."/>
            <person name="Bristow J."/>
            <person name="Eisen J.A."/>
            <person name="Markowitz V."/>
            <person name="Hugenholtz P."/>
            <person name="Kyrpides N.C."/>
            <person name="Klenk H.P."/>
            <person name="Lapidus A."/>
        </authorList>
    </citation>
    <scope>NUCLEOTIDE SEQUENCE [LARGE SCALE GENOMIC DNA]</scope>
    <source>
        <strain evidence="2">DSM 14237 / IC166 / ACAM 630</strain>
    </source>
</reference>
<dbReference type="Proteomes" id="UP000008634">
    <property type="component" value="Chromosome"/>
</dbReference>
<gene>
    <name evidence="1" type="ordered locus">Celal_1311</name>
</gene>
<accession>E6X827</accession>
<evidence type="ECO:0000313" key="2">
    <source>
        <dbReference type="Proteomes" id="UP000008634"/>
    </source>
</evidence>
<dbReference type="AlphaFoldDB" id="E6X827"/>